<accession>A0A540MZA5</accession>
<keyword evidence="3" id="KW-0611">Plant defense</keyword>
<dbReference type="Pfam" id="PF23598">
    <property type="entry name" value="LRR_14"/>
    <property type="match status" value="1"/>
</dbReference>
<evidence type="ECO:0000256" key="1">
    <source>
        <dbReference type="ARBA" id="ARBA00022614"/>
    </source>
</evidence>
<name>A0A540MZA5_MALBA</name>
<sequence length="938" mass="105784">MFKKDFQIQRDSLVQLWMAQGLLHPSPGESKDMEDIGNEYFDILLQSSLFQDATMNYDGIVRECKMHDLVHDLAEFVSKSEILTSALSGIDNTLEIRHVAWVSTSELEKIPKKSARKLQSLFLDDGEVPNNIHPWFKTLRVLKYGNPNIEEFPDSIGRLKHLRYLDISKTRFKALPKSIGKLYNLQTLRATKCALEEFPKELLNLINLRHIHFDESTKFPQGIRQLTCLQTLPYFSVGNEIGHRIEELASLNQLKGELIICGLEHVKNGQEAKKAKLEEKTKACHLTFRWTGYRSTTDNNKEDDVLEGLRPHLELESLRIENFMGDKFPLWMMNGSLLFENLKRIQLLGWDKCDGVLLLGHLPNLTELEIIEMANLKCVDGEFYSSLERLVVRNCGKLRHLPGGIHTFPLLKHMYISECPSLKLIPITQGLNYMYISKCPSVESIPITQGMASLRNLDISKCHGLSAPLSICASLVELRIKKCNNLTSIEIKGGVSLTTSNVLGSCCSLVRLVISNCGKLRHLPDGLDTLPLLEELTISNCPSVESIPITQGMASLRKLEIGDCGRLSRLPSGLENCTVLQNLIIRNCDELSGTLSLCASLLEVSLWSCNGLSGPLSVWSSLVELDIHYCSNLTSIEMKGSLSLTVSLEKLTIWNCHELTSLPALPQQCPSLQKLWISGCPKVSSFGVKSSRLEEECISLQSTSDLRTMTSLRHLSIERCERLGSWVSSLQFPLSLETLAILNIPNLEVLPSLDHLISLRTLSIVGLRNVKYLPTGLQWPIGLEKLYIAGFWEELDSFPDFQVGSLTHLTSLDLYGWPKLKSMPQQIQHLTSLTSLTISSFEGVETLPEWLGSLTSLTHLCIDYCKNLMNLPSVQAMQRLTKLQTLRIYNCHPLLEQRCTKDCGTDWPKISHIPHISIWAWDNSLFEDMQLEWNDVVQ</sequence>
<reference evidence="7 8" key="1">
    <citation type="journal article" date="2019" name="G3 (Bethesda)">
        <title>Sequencing of a Wild Apple (Malus baccata) Genome Unravels the Differences Between Cultivated and Wild Apple Species Regarding Disease Resistance and Cold Tolerance.</title>
        <authorList>
            <person name="Chen X."/>
        </authorList>
    </citation>
    <scope>NUCLEOTIDE SEQUENCE [LARGE SCALE GENOMIC DNA]</scope>
    <source>
        <strain evidence="8">cv. Shandingzi</strain>
        <tissue evidence="7">Leaves</tissue>
    </source>
</reference>
<dbReference type="Proteomes" id="UP000315295">
    <property type="component" value="Unassembled WGS sequence"/>
</dbReference>
<keyword evidence="8" id="KW-1185">Reference proteome</keyword>
<dbReference type="Gene3D" id="3.80.10.10">
    <property type="entry name" value="Ribonuclease Inhibitor"/>
    <property type="match status" value="5"/>
</dbReference>
<dbReference type="InterPro" id="IPR055414">
    <property type="entry name" value="LRR_R13L4/SHOC2-like"/>
</dbReference>
<dbReference type="SMART" id="SM00367">
    <property type="entry name" value="LRR_CC"/>
    <property type="match status" value="5"/>
</dbReference>
<evidence type="ECO:0000313" key="7">
    <source>
        <dbReference type="EMBL" id="TQE04104.1"/>
    </source>
</evidence>
<dbReference type="EMBL" id="VIEB01000146">
    <property type="protein sequence ID" value="TQE04104.1"/>
    <property type="molecule type" value="Genomic_DNA"/>
</dbReference>
<evidence type="ECO:0000259" key="5">
    <source>
        <dbReference type="Pfam" id="PF23598"/>
    </source>
</evidence>
<keyword evidence="2" id="KW-0677">Repeat</keyword>
<protein>
    <recommendedName>
        <fullName evidence="9">NB-ARC domain-containing protein</fullName>
    </recommendedName>
</protein>
<dbReference type="InterPro" id="IPR056789">
    <property type="entry name" value="LRR_R13L1-DRL21"/>
</dbReference>
<dbReference type="SUPFAM" id="SSF52058">
    <property type="entry name" value="L domain-like"/>
    <property type="match status" value="2"/>
</dbReference>
<dbReference type="SUPFAM" id="SSF52047">
    <property type="entry name" value="RNI-like"/>
    <property type="match status" value="1"/>
</dbReference>
<dbReference type="GO" id="GO:0006952">
    <property type="term" value="P:defense response"/>
    <property type="evidence" value="ECO:0007669"/>
    <property type="project" value="UniProtKB-KW"/>
</dbReference>
<evidence type="ECO:0000259" key="4">
    <source>
        <dbReference type="Pfam" id="PF23559"/>
    </source>
</evidence>
<dbReference type="Gene3D" id="1.10.10.10">
    <property type="entry name" value="Winged helix-like DNA-binding domain superfamily/Winged helix DNA-binding domain"/>
    <property type="match status" value="1"/>
</dbReference>
<dbReference type="AlphaFoldDB" id="A0A540MZA5"/>
<organism evidence="7 8">
    <name type="scientific">Malus baccata</name>
    <name type="common">Siberian crab apple</name>
    <name type="synonym">Pyrus baccata</name>
    <dbReference type="NCBI Taxonomy" id="106549"/>
    <lineage>
        <taxon>Eukaryota</taxon>
        <taxon>Viridiplantae</taxon>
        <taxon>Streptophyta</taxon>
        <taxon>Embryophyta</taxon>
        <taxon>Tracheophyta</taxon>
        <taxon>Spermatophyta</taxon>
        <taxon>Magnoliopsida</taxon>
        <taxon>eudicotyledons</taxon>
        <taxon>Gunneridae</taxon>
        <taxon>Pentapetalae</taxon>
        <taxon>rosids</taxon>
        <taxon>fabids</taxon>
        <taxon>Rosales</taxon>
        <taxon>Rosaceae</taxon>
        <taxon>Amygdaloideae</taxon>
        <taxon>Maleae</taxon>
        <taxon>Malus</taxon>
    </lineage>
</organism>
<feature type="domain" description="Disease resistance R13L4/SHOC-2-like LRR" evidence="5">
    <location>
        <begin position="802"/>
        <end position="926"/>
    </location>
</feature>
<gene>
    <name evidence="7" type="ORF">C1H46_010324</name>
</gene>
<dbReference type="PANTHER" id="PTHR36766:SF70">
    <property type="entry name" value="DISEASE RESISTANCE PROTEIN RGA4"/>
    <property type="match status" value="1"/>
</dbReference>
<dbReference type="InterPro" id="IPR032675">
    <property type="entry name" value="LRR_dom_sf"/>
</dbReference>
<keyword evidence="1" id="KW-0433">Leucine-rich repeat</keyword>
<evidence type="ECO:0000256" key="2">
    <source>
        <dbReference type="ARBA" id="ARBA00022737"/>
    </source>
</evidence>
<proteinExistence type="predicted"/>
<dbReference type="InterPro" id="IPR058922">
    <property type="entry name" value="WHD_DRP"/>
</dbReference>
<evidence type="ECO:0000256" key="3">
    <source>
        <dbReference type="ARBA" id="ARBA00022821"/>
    </source>
</evidence>
<evidence type="ECO:0000313" key="8">
    <source>
        <dbReference type="Proteomes" id="UP000315295"/>
    </source>
</evidence>
<comment type="caution">
    <text evidence="7">The sequence shown here is derived from an EMBL/GenBank/DDBJ whole genome shotgun (WGS) entry which is preliminary data.</text>
</comment>
<feature type="domain" description="Disease resistance protein winged helix" evidence="4">
    <location>
        <begin position="1"/>
        <end position="74"/>
    </location>
</feature>
<dbReference type="InterPro" id="IPR006553">
    <property type="entry name" value="Leu-rich_rpt_Cys-con_subtyp"/>
</dbReference>
<evidence type="ECO:0000259" key="6">
    <source>
        <dbReference type="Pfam" id="PF25019"/>
    </source>
</evidence>
<evidence type="ECO:0008006" key="9">
    <source>
        <dbReference type="Google" id="ProtNLM"/>
    </source>
</evidence>
<dbReference type="Pfam" id="PF23559">
    <property type="entry name" value="WHD_DRP"/>
    <property type="match status" value="1"/>
</dbReference>
<dbReference type="PANTHER" id="PTHR36766">
    <property type="entry name" value="PLANT BROAD-SPECTRUM MILDEW RESISTANCE PROTEIN RPW8"/>
    <property type="match status" value="1"/>
</dbReference>
<feature type="domain" description="R13L1/DRL21-like LRR repeat region" evidence="6">
    <location>
        <begin position="245"/>
        <end position="373"/>
    </location>
</feature>
<dbReference type="Pfam" id="PF25019">
    <property type="entry name" value="LRR_R13L1-DRL21"/>
    <property type="match status" value="1"/>
</dbReference>
<dbReference type="InterPro" id="IPR036388">
    <property type="entry name" value="WH-like_DNA-bd_sf"/>
</dbReference>